<proteinExistence type="predicted"/>
<dbReference type="EMBL" id="MK967380">
    <property type="protein sequence ID" value="QDM56045.1"/>
    <property type="molecule type" value="Genomic_DNA"/>
</dbReference>
<evidence type="ECO:0000256" key="1">
    <source>
        <dbReference type="ARBA" id="ARBA00022448"/>
    </source>
</evidence>
<keyword evidence="3" id="KW-1185">Reference proteome</keyword>
<dbReference type="InterPro" id="IPR020003">
    <property type="entry name" value="ATPase_a/bsu_AS"/>
</dbReference>
<reference evidence="2 3" key="1">
    <citation type="submission" date="2019-05" db="EMBL/GenBank/DDBJ databases">
        <authorList>
            <person name="Andrick R."/>
            <person name="Dugal D."/>
            <person name="Kinney M."/>
            <person name="Taplin D."/>
            <person name="Molloy S.D."/>
            <person name="Garlena R.A."/>
            <person name="Russell D.A."/>
            <person name="Pope W.H."/>
            <person name="Jacobs-Sera D."/>
            <person name="Hatfull G.F."/>
        </authorList>
    </citation>
    <scope>NUCLEOTIDE SEQUENCE [LARGE SCALE GENOMIC DNA]</scope>
</reference>
<accession>A0A515MH92</accession>
<organism evidence="2 3">
    <name type="scientific">Rhodococcus phage Sleepyhead</name>
    <dbReference type="NCBI Taxonomy" id="2591131"/>
    <lineage>
        <taxon>Viruses</taxon>
        <taxon>Duplodnaviria</taxon>
        <taxon>Heunggongvirae</taxon>
        <taxon>Uroviricota</taxon>
        <taxon>Caudoviricetes</taxon>
        <taxon>Sleepyheadvirus</taxon>
        <taxon>Sleepyheadvirus sleepyhead</taxon>
    </lineage>
</organism>
<gene>
    <name evidence="2" type="primary">30</name>
    <name evidence="2" type="ORF">SEA_SLEEPYHEAD_30</name>
</gene>
<dbReference type="KEGG" id="vg:55618662"/>
<dbReference type="GO" id="GO:0005524">
    <property type="term" value="F:ATP binding"/>
    <property type="evidence" value="ECO:0007669"/>
    <property type="project" value="InterPro"/>
</dbReference>
<name>A0A515MH92_9CAUD</name>
<evidence type="ECO:0000313" key="3">
    <source>
        <dbReference type="Proteomes" id="UP000320841"/>
    </source>
</evidence>
<dbReference type="GeneID" id="55618662"/>
<dbReference type="Proteomes" id="UP000320841">
    <property type="component" value="Segment"/>
</dbReference>
<dbReference type="RefSeq" id="YP_009848244.1">
    <property type="nucleotide sequence ID" value="NC_048782.1"/>
</dbReference>
<evidence type="ECO:0000313" key="2">
    <source>
        <dbReference type="EMBL" id="QDM56045.1"/>
    </source>
</evidence>
<dbReference type="PROSITE" id="PS00152">
    <property type="entry name" value="ATPASE_ALPHA_BETA"/>
    <property type="match status" value="1"/>
</dbReference>
<sequence length="174" mass="18143">MLTVATGPASVVGVQPAVNVNPSISMPYASAAVAVEPMAIIAGMHLATQHTLVSSGSQTQIAGWSADQGSTVTSDRLVIPVTRSNMKVEVFLRYQTNSSIGSPSFVWRLLQNSSGIQLTSQTVSGGGAGTNYEVVMTYTGNFTAGDYLYLTCSGTFTAPAPFVIPGVDTFVRIT</sequence>
<protein>
    <submittedName>
        <fullName evidence="2">Uncharacterized protein</fullName>
    </submittedName>
</protein>
<keyword evidence="1" id="KW-0813">Transport</keyword>